<name>A0AAV6VT36_9ARAC</name>
<feature type="compositionally biased region" description="Low complexity" evidence="1">
    <location>
        <begin position="93"/>
        <end position="111"/>
    </location>
</feature>
<dbReference type="AlphaFoldDB" id="A0AAV6VT36"/>
<dbReference type="EMBL" id="JAFNEN010000024">
    <property type="protein sequence ID" value="KAG8199830.1"/>
    <property type="molecule type" value="Genomic_DNA"/>
</dbReference>
<accession>A0AAV6VT36</accession>
<reference evidence="2 3" key="1">
    <citation type="journal article" date="2022" name="Nat. Ecol. Evol.">
        <title>A masculinizing supergene underlies an exaggerated male reproductive morph in a spider.</title>
        <authorList>
            <person name="Hendrickx F."/>
            <person name="De Corte Z."/>
            <person name="Sonet G."/>
            <person name="Van Belleghem S.M."/>
            <person name="Kostlbacher S."/>
            <person name="Vangestel C."/>
        </authorList>
    </citation>
    <scope>NUCLEOTIDE SEQUENCE [LARGE SCALE GENOMIC DNA]</scope>
    <source>
        <strain evidence="2">W744_W776</strain>
    </source>
</reference>
<dbReference type="Proteomes" id="UP000827092">
    <property type="component" value="Unassembled WGS sequence"/>
</dbReference>
<organism evidence="2 3">
    <name type="scientific">Oedothorax gibbosus</name>
    <dbReference type="NCBI Taxonomy" id="931172"/>
    <lineage>
        <taxon>Eukaryota</taxon>
        <taxon>Metazoa</taxon>
        <taxon>Ecdysozoa</taxon>
        <taxon>Arthropoda</taxon>
        <taxon>Chelicerata</taxon>
        <taxon>Arachnida</taxon>
        <taxon>Araneae</taxon>
        <taxon>Araneomorphae</taxon>
        <taxon>Entelegynae</taxon>
        <taxon>Araneoidea</taxon>
        <taxon>Linyphiidae</taxon>
        <taxon>Erigoninae</taxon>
        <taxon>Oedothorax</taxon>
    </lineage>
</organism>
<sequence>MCGELQDRLIPVPYSKSATDQAIRVVNAFRSGVDTRNNPGPSTSFQKRASTTLTGLSASGLQAPKRSPSTTVDSLSESSSQRQEATEPLPHGVTTIETNQVTGTTTIETTV</sequence>
<feature type="compositionally biased region" description="Low complexity" evidence="1">
    <location>
        <begin position="67"/>
        <end position="80"/>
    </location>
</feature>
<proteinExistence type="predicted"/>
<evidence type="ECO:0000256" key="1">
    <source>
        <dbReference type="SAM" id="MobiDB-lite"/>
    </source>
</evidence>
<evidence type="ECO:0000313" key="3">
    <source>
        <dbReference type="Proteomes" id="UP000827092"/>
    </source>
</evidence>
<comment type="caution">
    <text evidence="2">The sequence shown here is derived from an EMBL/GenBank/DDBJ whole genome shotgun (WGS) entry which is preliminary data.</text>
</comment>
<protein>
    <submittedName>
        <fullName evidence="2">Uncharacterized protein</fullName>
    </submittedName>
</protein>
<keyword evidence="3" id="KW-1185">Reference proteome</keyword>
<evidence type="ECO:0000313" key="2">
    <source>
        <dbReference type="EMBL" id="KAG8199830.1"/>
    </source>
</evidence>
<gene>
    <name evidence="2" type="ORF">JTE90_000918</name>
</gene>
<feature type="region of interest" description="Disordered" evidence="1">
    <location>
        <begin position="55"/>
        <end position="111"/>
    </location>
</feature>